<proteinExistence type="predicted"/>
<evidence type="ECO:0000313" key="3">
    <source>
        <dbReference type="Proteomes" id="UP000317933"/>
    </source>
</evidence>
<accession>A0A502GU10</accession>
<dbReference type="EMBL" id="RCZE01000025">
    <property type="protein sequence ID" value="TPG65719.1"/>
    <property type="molecule type" value="Genomic_DNA"/>
</dbReference>
<dbReference type="RefSeq" id="WP_140672179.1">
    <property type="nucleotide sequence ID" value="NZ_RCZE01000025.1"/>
</dbReference>
<dbReference type="AlphaFoldDB" id="A0A502GU10"/>
<evidence type="ECO:0000256" key="1">
    <source>
        <dbReference type="SAM" id="Phobius"/>
    </source>
</evidence>
<organism evidence="2 3">
    <name type="scientific">Pseudomonas arsenicoxydans</name>
    <dbReference type="NCBI Taxonomy" id="702115"/>
    <lineage>
        <taxon>Bacteria</taxon>
        <taxon>Pseudomonadati</taxon>
        <taxon>Pseudomonadota</taxon>
        <taxon>Gammaproteobacteria</taxon>
        <taxon>Pseudomonadales</taxon>
        <taxon>Pseudomonadaceae</taxon>
        <taxon>Pseudomonas</taxon>
    </lineage>
</organism>
<sequence length="70" mass="7457">MKVNRLIIFLVFTNILTLSLSVMASGWAYEAYALASKAHSAAEEAATEAAGAVNNAKEVLSIINAPPEEY</sequence>
<keyword evidence="1" id="KW-0812">Transmembrane</keyword>
<keyword evidence="1" id="KW-1133">Transmembrane helix</keyword>
<comment type="caution">
    <text evidence="2">The sequence shown here is derived from an EMBL/GenBank/DDBJ whole genome shotgun (WGS) entry which is preliminary data.</text>
</comment>
<gene>
    <name evidence="2" type="ORF">EAH78_31545</name>
</gene>
<protein>
    <submittedName>
        <fullName evidence="2">Uncharacterized protein</fullName>
    </submittedName>
</protein>
<dbReference type="Proteomes" id="UP000317933">
    <property type="component" value="Unassembled WGS sequence"/>
</dbReference>
<keyword evidence="1" id="KW-0472">Membrane</keyword>
<reference evidence="2 3" key="1">
    <citation type="journal article" date="2019" name="Environ. Microbiol.">
        <title>Species interactions and distinct microbial communities in high Arctic permafrost affected cryosols are associated with the CH4 and CO2 gas fluxes.</title>
        <authorList>
            <person name="Altshuler I."/>
            <person name="Hamel J."/>
            <person name="Turney S."/>
            <person name="Magnuson E."/>
            <person name="Levesque R."/>
            <person name="Greer C."/>
            <person name="Whyte L.G."/>
        </authorList>
    </citation>
    <scope>NUCLEOTIDE SEQUENCE [LARGE SCALE GENOMIC DNA]</scope>
    <source>
        <strain evidence="2 3">E3</strain>
    </source>
</reference>
<evidence type="ECO:0000313" key="2">
    <source>
        <dbReference type="EMBL" id="TPG65719.1"/>
    </source>
</evidence>
<feature type="transmembrane region" description="Helical" evidence="1">
    <location>
        <begin position="6"/>
        <end position="29"/>
    </location>
</feature>
<name>A0A502GU10_9PSED</name>